<reference evidence="15 16" key="1">
    <citation type="submission" date="2023-10" db="EMBL/GenBank/DDBJ databases">
        <title>Chromosome-scale genome assembly provides insights into flower coloration mechanisms of Canna indica.</title>
        <authorList>
            <person name="Li C."/>
        </authorList>
    </citation>
    <scope>NUCLEOTIDE SEQUENCE [LARGE SCALE GENOMIC DNA]</scope>
    <source>
        <tissue evidence="15">Flower</tissue>
    </source>
</reference>
<feature type="chain" id="PRO_5042856716" description="RING-type domain-containing protein" evidence="13">
    <location>
        <begin position="19"/>
        <end position="185"/>
    </location>
</feature>
<evidence type="ECO:0000256" key="6">
    <source>
        <dbReference type="ARBA" id="ARBA00022771"/>
    </source>
</evidence>
<evidence type="ECO:0000256" key="5">
    <source>
        <dbReference type="ARBA" id="ARBA00022723"/>
    </source>
</evidence>
<evidence type="ECO:0000256" key="4">
    <source>
        <dbReference type="ARBA" id="ARBA00022692"/>
    </source>
</evidence>
<keyword evidence="4" id="KW-0812">Transmembrane</keyword>
<dbReference type="Proteomes" id="UP001327560">
    <property type="component" value="Chromosome 3"/>
</dbReference>
<feature type="domain" description="RING-type" evidence="14">
    <location>
        <begin position="96"/>
        <end position="154"/>
    </location>
</feature>
<evidence type="ECO:0000256" key="11">
    <source>
        <dbReference type="ARBA" id="ARBA00024209"/>
    </source>
</evidence>
<organism evidence="15 16">
    <name type="scientific">Canna indica</name>
    <name type="common">Indian-shot</name>
    <dbReference type="NCBI Taxonomy" id="4628"/>
    <lineage>
        <taxon>Eukaryota</taxon>
        <taxon>Viridiplantae</taxon>
        <taxon>Streptophyta</taxon>
        <taxon>Embryophyta</taxon>
        <taxon>Tracheophyta</taxon>
        <taxon>Spermatophyta</taxon>
        <taxon>Magnoliopsida</taxon>
        <taxon>Liliopsida</taxon>
        <taxon>Zingiberales</taxon>
        <taxon>Cannaceae</taxon>
        <taxon>Canna</taxon>
    </lineage>
</organism>
<evidence type="ECO:0000256" key="12">
    <source>
        <dbReference type="PROSITE-ProRule" id="PRU00175"/>
    </source>
</evidence>
<feature type="signal peptide" evidence="13">
    <location>
        <begin position="1"/>
        <end position="18"/>
    </location>
</feature>
<dbReference type="Pfam" id="PF17123">
    <property type="entry name" value="zf-RING_11"/>
    <property type="match status" value="1"/>
</dbReference>
<comment type="pathway">
    <text evidence="2">Protein modification; protein ubiquitination.</text>
</comment>
<dbReference type="InterPro" id="IPR024766">
    <property type="entry name" value="Znf_RING_H2"/>
</dbReference>
<dbReference type="SUPFAM" id="SSF57850">
    <property type="entry name" value="RING/U-box"/>
    <property type="match status" value="2"/>
</dbReference>
<dbReference type="InterPro" id="IPR001841">
    <property type="entry name" value="Znf_RING"/>
</dbReference>
<name>A0AAQ3K318_9LILI</name>
<keyword evidence="8" id="KW-0862">Zinc</keyword>
<proteinExistence type="inferred from homology"/>
<dbReference type="GO" id="GO:0016740">
    <property type="term" value="F:transferase activity"/>
    <property type="evidence" value="ECO:0007669"/>
    <property type="project" value="UniProtKB-KW"/>
</dbReference>
<evidence type="ECO:0000256" key="10">
    <source>
        <dbReference type="ARBA" id="ARBA00023136"/>
    </source>
</evidence>
<keyword evidence="3" id="KW-0808">Transferase</keyword>
<dbReference type="Pfam" id="PF12678">
    <property type="entry name" value="zf-rbx1"/>
    <property type="match status" value="1"/>
</dbReference>
<keyword evidence="6 12" id="KW-0863">Zinc-finger</keyword>
<dbReference type="Gene3D" id="3.30.40.10">
    <property type="entry name" value="Zinc/RING finger domain, C3HC4 (zinc finger)"/>
    <property type="match status" value="2"/>
</dbReference>
<keyword evidence="13" id="KW-0732">Signal</keyword>
<keyword evidence="9" id="KW-1133">Transmembrane helix</keyword>
<comment type="subcellular location">
    <subcellularLocation>
        <location evidence="1">Membrane</location>
        <topology evidence="1">Single-pass membrane protein</topology>
    </subcellularLocation>
</comment>
<evidence type="ECO:0000259" key="14">
    <source>
        <dbReference type="PROSITE" id="PS50089"/>
    </source>
</evidence>
<dbReference type="AlphaFoldDB" id="A0AAQ3K318"/>
<keyword evidence="16" id="KW-1185">Reference proteome</keyword>
<evidence type="ECO:0000256" key="1">
    <source>
        <dbReference type="ARBA" id="ARBA00004167"/>
    </source>
</evidence>
<evidence type="ECO:0000256" key="7">
    <source>
        <dbReference type="ARBA" id="ARBA00022786"/>
    </source>
</evidence>
<dbReference type="EMBL" id="CP136892">
    <property type="protein sequence ID" value="WOL00972.1"/>
    <property type="molecule type" value="Genomic_DNA"/>
</dbReference>
<protein>
    <recommendedName>
        <fullName evidence="14">RING-type domain-containing protein</fullName>
    </recommendedName>
</protein>
<evidence type="ECO:0000256" key="2">
    <source>
        <dbReference type="ARBA" id="ARBA00004906"/>
    </source>
</evidence>
<evidence type="ECO:0000256" key="13">
    <source>
        <dbReference type="SAM" id="SignalP"/>
    </source>
</evidence>
<evidence type="ECO:0000256" key="9">
    <source>
        <dbReference type="ARBA" id="ARBA00022989"/>
    </source>
</evidence>
<keyword evidence="7" id="KW-0833">Ubl conjugation pathway</keyword>
<evidence type="ECO:0000256" key="3">
    <source>
        <dbReference type="ARBA" id="ARBA00022679"/>
    </source>
</evidence>
<dbReference type="GO" id="GO:0008270">
    <property type="term" value="F:zinc ion binding"/>
    <property type="evidence" value="ECO:0007669"/>
    <property type="project" value="UniProtKB-KW"/>
</dbReference>
<keyword evidence="10" id="KW-0472">Membrane</keyword>
<dbReference type="InterPro" id="IPR013083">
    <property type="entry name" value="Znf_RING/FYVE/PHD"/>
</dbReference>
<dbReference type="PANTHER" id="PTHR45768">
    <property type="entry name" value="E3 UBIQUITIN-PROTEIN LIGASE RNF13-LIKE"/>
    <property type="match status" value="1"/>
</dbReference>
<comment type="similarity">
    <text evidence="11">Belongs to the RING-type zinc finger family. ATL subfamily.</text>
</comment>
<sequence length="185" mass="20513">MFVASYLLLLCLLRSPLSYILLSARSIASGDPCIRHEEVQALPLASSISWHEEVQAALPASSLCLLIFSGLDQAFINALPLFLYSEILGSKESFDCVICLCEFSPNDKLRLLPICGHVFHLGYSLTFRLGYDHAFHLGCINTWLFSNSTCPLCRGVILVQGLAIENPVFALDDSRGEEEEMQLEN</sequence>
<dbReference type="PANTHER" id="PTHR45768:SF18">
    <property type="entry name" value="RING-H2 FINGER PROTEIN ATL47-RELATED"/>
    <property type="match status" value="1"/>
</dbReference>
<evidence type="ECO:0000313" key="16">
    <source>
        <dbReference type="Proteomes" id="UP001327560"/>
    </source>
</evidence>
<gene>
    <name evidence="15" type="ORF">Cni_G09685</name>
</gene>
<evidence type="ECO:0000313" key="15">
    <source>
        <dbReference type="EMBL" id="WOL00972.1"/>
    </source>
</evidence>
<dbReference type="GO" id="GO:0031625">
    <property type="term" value="F:ubiquitin protein ligase binding"/>
    <property type="evidence" value="ECO:0007669"/>
    <property type="project" value="TreeGrafter"/>
</dbReference>
<evidence type="ECO:0000256" key="8">
    <source>
        <dbReference type="ARBA" id="ARBA00022833"/>
    </source>
</evidence>
<keyword evidence="5" id="KW-0479">Metal-binding</keyword>
<dbReference type="GO" id="GO:0016020">
    <property type="term" value="C:membrane"/>
    <property type="evidence" value="ECO:0007669"/>
    <property type="project" value="UniProtKB-SubCell"/>
</dbReference>
<accession>A0AAQ3K318</accession>
<dbReference type="PROSITE" id="PS50089">
    <property type="entry name" value="ZF_RING_2"/>
    <property type="match status" value="1"/>
</dbReference>